<proteinExistence type="predicted"/>
<accession>A0ACC3ZLR3</accession>
<gene>
    <name evidence="1" type="ORF">CTRU02_202750</name>
</gene>
<name>A0ACC3ZLR3_COLTU</name>
<dbReference type="EMBL" id="VUJX02000001">
    <property type="protein sequence ID" value="KAL0944863.1"/>
    <property type="molecule type" value="Genomic_DNA"/>
</dbReference>
<dbReference type="Proteomes" id="UP000805649">
    <property type="component" value="Unassembled WGS sequence"/>
</dbReference>
<evidence type="ECO:0000313" key="1">
    <source>
        <dbReference type="EMBL" id="KAL0944863.1"/>
    </source>
</evidence>
<protein>
    <submittedName>
        <fullName evidence="1">Short chain dehydrogenase</fullName>
    </submittedName>
</protein>
<organism evidence="1 2">
    <name type="scientific">Colletotrichum truncatum</name>
    <name type="common">Anthracnose fungus</name>
    <name type="synonym">Colletotrichum capsici</name>
    <dbReference type="NCBI Taxonomy" id="5467"/>
    <lineage>
        <taxon>Eukaryota</taxon>
        <taxon>Fungi</taxon>
        <taxon>Dikarya</taxon>
        <taxon>Ascomycota</taxon>
        <taxon>Pezizomycotina</taxon>
        <taxon>Sordariomycetes</taxon>
        <taxon>Hypocreomycetidae</taxon>
        <taxon>Glomerellales</taxon>
        <taxon>Glomerellaceae</taxon>
        <taxon>Colletotrichum</taxon>
        <taxon>Colletotrichum truncatum species complex</taxon>
    </lineage>
</organism>
<evidence type="ECO:0000313" key="2">
    <source>
        <dbReference type="Proteomes" id="UP000805649"/>
    </source>
</evidence>
<keyword evidence="2" id="KW-1185">Reference proteome</keyword>
<sequence length="299" mass="32152">MNPVNTKPYALPAEATWLITGCSSGIGKALSTLIASKPSYRLIATARKPEDLSYLPENNANILKLPLDVTSPTSVNKAFDAAATHFGQGFHLDVVINNAGYSLSGDTESATEEETHLEMETLFFGAARVTTRAIGIMRQHPEHRGGIIFNISSLAGQLGFPGHAYYHAGKWALEGWSESVAREMHPDWNINFCILEPAAVKTNFEGHSKARTAPHAAYAAADMPARILEKYVNAGLKKGVGAEPSAVAETIHGIASSGGKIPLRVPLTGNAWNMIRGKFESFLNDLDEVKEISAMGQPI</sequence>
<reference evidence="1 2" key="1">
    <citation type="journal article" date="2020" name="Phytopathology">
        <title>Genome Sequence Resources of Colletotrichum truncatum, C. plurivorum, C. musicola, and C. sojae: Four Species Pathogenic to Soybean (Glycine max).</title>
        <authorList>
            <person name="Rogerio F."/>
            <person name="Boufleur T.R."/>
            <person name="Ciampi-Guillardi M."/>
            <person name="Sukno S.A."/>
            <person name="Thon M.R."/>
            <person name="Massola Junior N.S."/>
            <person name="Baroncelli R."/>
        </authorList>
    </citation>
    <scope>NUCLEOTIDE SEQUENCE [LARGE SCALE GENOMIC DNA]</scope>
    <source>
        <strain evidence="1 2">CMES1059</strain>
    </source>
</reference>
<comment type="caution">
    <text evidence="1">The sequence shown here is derived from an EMBL/GenBank/DDBJ whole genome shotgun (WGS) entry which is preliminary data.</text>
</comment>